<accession>A0A7R9ZYN8</accession>
<gene>
    <name evidence="2" type="ORF">PBAH0796_LOCUS3509</name>
</gene>
<reference evidence="2" key="1">
    <citation type="submission" date="2021-01" db="EMBL/GenBank/DDBJ databases">
        <authorList>
            <person name="Corre E."/>
            <person name="Pelletier E."/>
            <person name="Niang G."/>
            <person name="Scheremetjew M."/>
            <person name="Finn R."/>
            <person name="Kale V."/>
            <person name="Holt S."/>
            <person name="Cochrane G."/>
            <person name="Meng A."/>
            <person name="Brown T."/>
            <person name="Cohen L."/>
        </authorList>
    </citation>
    <scope>NUCLEOTIDE SEQUENCE</scope>
    <source>
        <strain evidence="2">Pbaha01</strain>
    </source>
</reference>
<feature type="region of interest" description="Disordered" evidence="1">
    <location>
        <begin position="142"/>
        <end position="161"/>
    </location>
</feature>
<evidence type="ECO:0008006" key="3">
    <source>
        <dbReference type="Google" id="ProtNLM"/>
    </source>
</evidence>
<feature type="region of interest" description="Disordered" evidence="1">
    <location>
        <begin position="1"/>
        <end position="27"/>
    </location>
</feature>
<name>A0A7R9ZYN8_9DINO</name>
<dbReference type="EMBL" id="HBEG01005866">
    <property type="protein sequence ID" value="CAD8347770.1"/>
    <property type="molecule type" value="Transcribed_RNA"/>
</dbReference>
<evidence type="ECO:0000313" key="2">
    <source>
        <dbReference type="EMBL" id="CAD8347770.1"/>
    </source>
</evidence>
<feature type="region of interest" description="Disordered" evidence="1">
    <location>
        <begin position="113"/>
        <end position="133"/>
    </location>
</feature>
<organism evidence="2">
    <name type="scientific">Pyrodinium bahamense</name>
    <dbReference type="NCBI Taxonomy" id="73915"/>
    <lineage>
        <taxon>Eukaryota</taxon>
        <taxon>Sar</taxon>
        <taxon>Alveolata</taxon>
        <taxon>Dinophyceae</taxon>
        <taxon>Gonyaulacales</taxon>
        <taxon>Pyrocystaceae</taxon>
        <taxon>Pyrodinium</taxon>
    </lineage>
</organism>
<protein>
    <recommendedName>
        <fullName evidence="3">EF-hand domain-containing protein</fullName>
    </recommendedName>
</protein>
<dbReference type="AlphaFoldDB" id="A0A7R9ZYN8"/>
<proteinExistence type="predicted"/>
<evidence type="ECO:0000256" key="1">
    <source>
        <dbReference type="SAM" id="MobiDB-lite"/>
    </source>
</evidence>
<feature type="compositionally biased region" description="Polar residues" evidence="1">
    <location>
        <begin position="1"/>
        <end position="10"/>
    </location>
</feature>
<sequence>MQRGEPTSFSRIFGGGTDGSAGDQRPPSVHELFSAAMRDDLSLPHFAQALVSLHGVRLTPAASRLLSSVDATSGRLTFAQFQKALAQDSDGESCKAGLPSAFQDQAKAIIEDNLGAPSAPPPAAAAKHSTDISADPFVRQQRQLEKRETHGPFSGNPVRKTNAVSAGNTLAAPHQESRGDRDEGALCLANTATRMFVSGELDRMGYEKFLRRFGLQLTPESELQRLVVRQEQTGDCPFAELAKAFQRELARSEAGGSC</sequence>